<comment type="subcellular location">
    <subcellularLocation>
        <location evidence="1">Nucleus</location>
    </subcellularLocation>
</comment>
<dbReference type="InterPro" id="IPR016195">
    <property type="entry name" value="Pol/histidinol_Pase-like"/>
</dbReference>
<dbReference type="GO" id="GO:0008033">
    <property type="term" value="P:tRNA processing"/>
    <property type="evidence" value="ECO:0007669"/>
    <property type="project" value="UniProtKB-KW"/>
</dbReference>
<protein>
    <submittedName>
        <fullName evidence="4">Ribonuclease P protein subunit p30</fullName>
    </submittedName>
</protein>
<proteinExistence type="inferred from homology"/>
<dbReference type="OMA" id="AEMNIRH"/>
<dbReference type="GO" id="GO:0003723">
    <property type="term" value="F:RNA binding"/>
    <property type="evidence" value="ECO:0007669"/>
    <property type="project" value="TreeGrafter"/>
</dbReference>
<evidence type="ECO:0000256" key="1">
    <source>
        <dbReference type="ARBA" id="ARBA00004123"/>
    </source>
</evidence>
<name>A0A087V0K1_STEMI</name>
<dbReference type="Pfam" id="PF01876">
    <property type="entry name" value="RNase_P_p30"/>
    <property type="match status" value="1"/>
</dbReference>
<sequence length="293" mass="32653">MDLNIIIRTQDSKNDHIKDCLHRAYDFGYECVAINTVIDSSVLSGKNITIPEPLTVTFDVENCRNFQIVNRLTAVIEDGIHAHHLLKSPIPKKYDLLALQPGNEKMLQHICSTLDVDIISLNLAEDMGYSLKRTYIGQAIEKNMSFEIQYSPCLRDQTSKRLIISNSQLLVDVSKGKNVIISSGAIKPLELRTVEDVINLGCLFGLKMNQTNSVVRKNGKVVLSHANTRRKTGCGYVSISGMCKIPKYQGWIIKACKVPNISEATSCIETAKKRTAEDSDDEELKKKAKLLAS</sequence>
<evidence type="ECO:0000256" key="3">
    <source>
        <dbReference type="ARBA" id="ARBA00022694"/>
    </source>
</evidence>
<dbReference type="AlphaFoldDB" id="A0A087V0K1"/>
<dbReference type="OrthoDB" id="17948at2759"/>
<keyword evidence="5" id="KW-1185">Reference proteome</keyword>
<reference evidence="4 5" key="1">
    <citation type="submission" date="2013-11" db="EMBL/GenBank/DDBJ databases">
        <title>Genome sequencing of Stegodyphus mimosarum.</title>
        <authorList>
            <person name="Bechsgaard J."/>
        </authorList>
    </citation>
    <scope>NUCLEOTIDE SEQUENCE [LARGE SCALE GENOMIC DNA]</scope>
</reference>
<dbReference type="STRING" id="407821.A0A087V0K1"/>
<feature type="non-terminal residue" evidence="4">
    <location>
        <position position="293"/>
    </location>
</feature>
<keyword evidence="3" id="KW-0819">tRNA processing</keyword>
<gene>
    <name evidence="4" type="ORF">X975_15850</name>
</gene>
<dbReference type="Gene3D" id="3.20.20.140">
    <property type="entry name" value="Metal-dependent hydrolases"/>
    <property type="match status" value="1"/>
</dbReference>
<evidence type="ECO:0000313" key="5">
    <source>
        <dbReference type="Proteomes" id="UP000054359"/>
    </source>
</evidence>
<organism evidence="4 5">
    <name type="scientific">Stegodyphus mimosarum</name>
    <name type="common">African social velvet spider</name>
    <dbReference type="NCBI Taxonomy" id="407821"/>
    <lineage>
        <taxon>Eukaryota</taxon>
        <taxon>Metazoa</taxon>
        <taxon>Ecdysozoa</taxon>
        <taxon>Arthropoda</taxon>
        <taxon>Chelicerata</taxon>
        <taxon>Arachnida</taxon>
        <taxon>Araneae</taxon>
        <taxon>Araneomorphae</taxon>
        <taxon>Entelegynae</taxon>
        <taxon>Eresoidea</taxon>
        <taxon>Eresidae</taxon>
        <taxon>Stegodyphus</taxon>
    </lineage>
</organism>
<dbReference type="PANTHER" id="PTHR13031:SF0">
    <property type="entry name" value="RIBONUCLEASE P PROTEIN SUBUNIT P30"/>
    <property type="match status" value="1"/>
</dbReference>
<dbReference type="SUPFAM" id="SSF89550">
    <property type="entry name" value="PHP domain-like"/>
    <property type="match status" value="1"/>
</dbReference>
<dbReference type="GO" id="GO:0005655">
    <property type="term" value="C:nucleolar ribonuclease P complex"/>
    <property type="evidence" value="ECO:0007669"/>
    <property type="project" value="TreeGrafter"/>
</dbReference>
<evidence type="ECO:0000313" key="4">
    <source>
        <dbReference type="EMBL" id="KFM83140.1"/>
    </source>
</evidence>
<dbReference type="PANTHER" id="PTHR13031">
    <property type="entry name" value="RIBONUCLEASE P SUBUNIT P30"/>
    <property type="match status" value="1"/>
</dbReference>
<dbReference type="Proteomes" id="UP000054359">
    <property type="component" value="Unassembled WGS sequence"/>
</dbReference>
<evidence type="ECO:0000256" key="2">
    <source>
        <dbReference type="ARBA" id="ARBA00007331"/>
    </source>
</evidence>
<accession>A0A087V0K1</accession>
<dbReference type="InterPro" id="IPR002738">
    <property type="entry name" value="RNase_P_p30"/>
</dbReference>
<dbReference type="EMBL" id="KL811819">
    <property type="protein sequence ID" value="KFM83140.1"/>
    <property type="molecule type" value="Genomic_DNA"/>
</dbReference>
<comment type="similarity">
    <text evidence="2">Belongs to the eukaryotic/archaeal RNase P protein component 3 family.</text>
</comment>